<dbReference type="Pfam" id="PF25183">
    <property type="entry name" value="OMP_b-brl_4"/>
    <property type="match status" value="1"/>
</dbReference>
<evidence type="ECO:0000313" key="11">
    <source>
        <dbReference type="Proteomes" id="UP001059380"/>
    </source>
</evidence>
<dbReference type="SUPFAM" id="SSF56935">
    <property type="entry name" value="Porins"/>
    <property type="match status" value="1"/>
</dbReference>
<dbReference type="SUPFAM" id="SSF49464">
    <property type="entry name" value="Carboxypeptidase regulatory domain-like"/>
    <property type="match status" value="1"/>
</dbReference>
<keyword evidence="10" id="KW-0645">Protease</keyword>
<evidence type="ECO:0000259" key="9">
    <source>
        <dbReference type="Pfam" id="PF25183"/>
    </source>
</evidence>
<evidence type="ECO:0000256" key="8">
    <source>
        <dbReference type="SAM" id="SignalP"/>
    </source>
</evidence>
<sequence length="1089" mass="118185">MKRTVLFICVAIYLTLLPNTAQGQSATASLRGVVMDATRAVVPGAEVTLSSTDTALQRIVRTDSNGEFSFQELFVGDYRVEVRSQGFATWVNSRIHLDVGNQSQIVVQLVASAGQETVEVNAEGAGLETHEMAQGAVVSEREIANLPLNGRSFAQLGILQPGVRPTSASLMVMGTFRRNGQNYEVNGQRPESNTFLVDGMRNINRMDGGYAYRPPADSIAEFRILTTTAPAEFGGTNGGITTIVTRSGTNKFHGTVYEFLRNDVLNANNYFAPKKEAVRQNQFGGTIGGPLVQNHAYFFTYYEGLRNTQDITHGVIVPTMAERKGDFSADAPILLNGSLKPFGNDLSGQISPITARYLAMFPVPNSAQDPHLAQSTNPSDYNSDQGGIKADWLPRNADVLSARYSYSTMELISPYSELGADSPGFPVGYYTNTHLGGLTETHTFSANTVLTANASFFQNHIVLDKRLSGYSPQAFGFGYTSTWPSATGAPLIMTQGYSNVGDPIINPRDTIQNDYAYMANLAHTQGKHVMSFGAQFRRTQLNGYQSNFASGTFSFTVQGYTNNALANFLLGHPDIFTQAGGDFTRALRGWELGSYAQDEYRISPKLTLNYGVRYEITTPFNDIHNRLMAFAPGKQSSVYPQAPTGLLFPGDSGIPNTIAPIFKGDFAPRVGFAWDPRGNGRTVIRSAYGIFYDCLLNGVGMPMRAASNALPQTVVRTLTGYTKINYANPLGAVSDPFAPGQIALPASTFTIDRNLLPPYTQDWNLTVDQTLGNQVLSIGYIGAKGTRLPRLVEANPAIYEPGATFANSPRRRLYSGCTLTSGTCTLGTAGLVEGNANSTFHSAQASITRRGAKDLNYTFSYTFSKDLDYISSLHMSGPAPWLVLGELDIAQNNQNLKAEHGRSLFDARHRIAASLTYAVPFARSLTGPSRILLDGWQFNALLAANTSTPFTVYDSANVSLQAPHPGVSGMFGDRPNVTGNPNKRAPHKISEWVSRSAFQRLDPVANAGQFGNLGRNSVNGPAFGSLDASLDKSFMLGETAKVQLRVEAFNVTNHLNLISPVFDLNSPVFGEVTEAQAPRVIQLALKFQW</sequence>
<protein>
    <submittedName>
        <fullName evidence="10">Carboxypeptidase regulatory-like domain-containing protein</fullName>
    </submittedName>
</protein>
<feature type="chain" id="PRO_5039900834" evidence="8">
    <location>
        <begin position="24"/>
        <end position="1089"/>
    </location>
</feature>
<dbReference type="GO" id="GO:0009279">
    <property type="term" value="C:cell outer membrane"/>
    <property type="evidence" value="ECO:0007669"/>
    <property type="project" value="UniProtKB-SubCell"/>
</dbReference>
<keyword evidence="5" id="KW-0472">Membrane</keyword>
<reference evidence="10" key="1">
    <citation type="submission" date="2021-04" db="EMBL/GenBank/DDBJ databases">
        <title>Phylogenetic analysis of Acidobacteriaceae.</title>
        <authorList>
            <person name="Qiu L."/>
            <person name="Zhang Q."/>
        </authorList>
    </citation>
    <scope>NUCLEOTIDE SEQUENCE</scope>
    <source>
        <strain evidence="10">DSM 25168</strain>
    </source>
</reference>
<evidence type="ECO:0000256" key="5">
    <source>
        <dbReference type="ARBA" id="ARBA00023136"/>
    </source>
</evidence>
<gene>
    <name evidence="10" type="ORF">MOP44_19770</name>
</gene>
<evidence type="ECO:0000256" key="6">
    <source>
        <dbReference type="ARBA" id="ARBA00023237"/>
    </source>
</evidence>
<dbReference type="InterPro" id="IPR036942">
    <property type="entry name" value="Beta-barrel_TonB_sf"/>
</dbReference>
<feature type="region of interest" description="Disordered" evidence="7">
    <location>
        <begin position="368"/>
        <end position="387"/>
    </location>
</feature>
<keyword evidence="10" id="KW-0121">Carboxypeptidase</keyword>
<dbReference type="Gene3D" id="2.60.40.1120">
    <property type="entry name" value="Carboxypeptidase-like, regulatory domain"/>
    <property type="match status" value="1"/>
</dbReference>
<evidence type="ECO:0000256" key="7">
    <source>
        <dbReference type="SAM" id="MobiDB-lite"/>
    </source>
</evidence>
<keyword evidence="11" id="KW-1185">Reference proteome</keyword>
<dbReference type="InterPro" id="IPR039426">
    <property type="entry name" value="TonB-dep_rcpt-like"/>
</dbReference>
<comment type="subcellular location">
    <subcellularLocation>
        <location evidence="1">Cell outer membrane</location>
        <topology evidence="1">Multi-pass membrane protein</topology>
    </subcellularLocation>
</comment>
<proteinExistence type="predicted"/>
<dbReference type="PANTHER" id="PTHR30069:SF46">
    <property type="entry name" value="OAR PROTEIN"/>
    <property type="match status" value="1"/>
</dbReference>
<keyword evidence="8" id="KW-0732">Signal</keyword>
<dbReference type="KEGG" id="orp:MOP44_19770"/>
<evidence type="ECO:0000256" key="3">
    <source>
        <dbReference type="ARBA" id="ARBA00022452"/>
    </source>
</evidence>
<dbReference type="GO" id="GO:0015344">
    <property type="term" value="F:siderophore uptake transmembrane transporter activity"/>
    <property type="evidence" value="ECO:0007669"/>
    <property type="project" value="TreeGrafter"/>
</dbReference>
<dbReference type="RefSeq" id="WP_260792025.1">
    <property type="nucleotide sequence ID" value="NZ_CP093313.1"/>
</dbReference>
<dbReference type="InterPro" id="IPR008969">
    <property type="entry name" value="CarboxyPept-like_regulatory"/>
</dbReference>
<dbReference type="PANTHER" id="PTHR30069">
    <property type="entry name" value="TONB-DEPENDENT OUTER MEMBRANE RECEPTOR"/>
    <property type="match status" value="1"/>
</dbReference>
<accession>A0A9J7BNQ9</accession>
<evidence type="ECO:0000256" key="1">
    <source>
        <dbReference type="ARBA" id="ARBA00004571"/>
    </source>
</evidence>
<feature type="signal peptide" evidence="8">
    <location>
        <begin position="1"/>
        <end position="23"/>
    </location>
</feature>
<dbReference type="Proteomes" id="UP001059380">
    <property type="component" value="Chromosome"/>
</dbReference>
<dbReference type="EMBL" id="CP093313">
    <property type="protein sequence ID" value="UWZ82797.1"/>
    <property type="molecule type" value="Genomic_DNA"/>
</dbReference>
<evidence type="ECO:0000256" key="4">
    <source>
        <dbReference type="ARBA" id="ARBA00022692"/>
    </source>
</evidence>
<dbReference type="Pfam" id="PF13620">
    <property type="entry name" value="CarboxypepD_reg"/>
    <property type="match status" value="1"/>
</dbReference>
<evidence type="ECO:0000313" key="10">
    <source>
        <dbReference type="EMBL" id="UWZ82797.1"/>
    </source>
</evidence>
<keyword evidence="4" id="KW-0812">Transmembrane</keyword>
<feature type="compositionally biased region" description="Polar residues" evidence="7">
    <location>
        <begin position="368"/>
        <end position="385"/>
    </location>
</feature>
<dbReference type="GO" id="GO:0044718">
    <property type="term" value="P:siderophore transmembrane transport"/>
    <property type="evidence" value="ECO:0007669"/>
    <property type="project" value="TreeGrafter"/>
</dbReference>
<keyword evidence="10" id="KW-0378">Hydrolase</keyword>
<dbReference type="AlphaFoldDB" id="A0A9J7BNQ9"/>
<organism evidence="10 11">
    <name type="scientific">Occallatibacter riparius</name>
    <dbReference type="NCBI Taxonomy" id="1002689"/>
    <lineage>
        <taxon>Bacteria</taxon>
        <taxon>Pseudomonadati</taxon>
        <taxon>Acidobacteriota</taxon>
        <taxon>Terriglobia</taxon>
        <taxon>Terriglobales</taxon>
        <taxon>Acidobacteriaceae</taxon>
        <taxon>Occallatibacter</taxon>
    </lineage>
</organism>
<name>A0A9J7BNQ9_9BACT</name>
<evidence type="ECO:0000256" key="2">
    <source>
        <dbReference type="ARBA" id="ARBA00022448"/>
    </source>
</evidence>
<dbReference type="Gene3D" id="2.40.170.20">
    <property type="entry name" value="TonB-dependent receptor, beta-barrel domain"/>
    <property type="match status" value="1"/>
</dbReference>
<keyword evidence="3" id="KW-1134">Transmembrane beta strand</keyword>
<dbReference type="GO" id="GO:0004180">
    <property type="term" value="F:carboxypeptidase activity"/>
    <property type="evidence" value="ECO:0007669"/>
    <property type="project" value="UniProtKB-KW"/>
</dbReference>
<feature type="domain" description="TonB-dependent transporter Oar-like beta-barrel" evidence="9">
    <location>
        <begin position="244"/>
        <end position="1082"/>
    </location>
</feature>
<dbReference type="InterPro" id="IPR057601">
    <property type="entry name" value="Oar-like_b-barrel"/>
</dbReference>
<keyword evidence="2" id="KW-0813">Transport</keyword>
<keyword evidence="6" id="KW-0998">Cell outer membrane</keyword>